<organism evidence="2 3">
    <name type="scientific">Potamilus streckersoni</name>
    <dbReference type="NCBI Taxonomy" id="2493646"/>
    <lineage>
        <taxon>Eukaryota</taxon>
        <taxon>Metazoa</taxon>
        <taxon>Spiralia</taxon>
        <taxon>Lophotrochozoa</taxon>
        <taxon>Mollusca</taxon>
        <taxon>Bivalvia</taxon>
        <taxon>Autobranchia</taxon>
        <taxon>Heteroconchia</taxon>
        <taxon>Palaeoheterodonta</taxon>
        <taxon>Unionida</taxon>
        <taxon>Unionoidea</taxon>
        <taxon>Unionidae</taxon>
        <taxon>Ambleminae</taxon>
        <taxon>Lampsilini</taxon>
        <taxon>Potamilus</taxon>
    </lineage>
</organism>
<dbReference type="EMBL" id="JAEAOA010001566">
    <property type="protein sequence ID" value="KAK3590669.1"/>
    <property type="molecule type" value="Genomic_DNA"/>
</dbReference>
<sequence length="117" mass="13552">MPYIWLRWETLFLSLSSVQPCTWKSKLVQMWYIHKDLGPIPEVSLYGVLHPFAILHTMDVSLYNVMHPSRSQSAILHTMDVSLYNVMHPLRSQSAILHTMDVSLYNVMHPSRSQSAI</sequence>
<evidence type="ECO:0000256" key="1">
    <source>
        <dbReference type="SAM" id="SignalP"/>
    </source>
</evidence>
<dbReference type="Proteomes" id="UP001195483">
    <property type="component" value="Unassembled WGS sequence"/>
</dbReference>
<keyword evidence="3" id="KW-1185">Reference proteome</keyword>
<feature type="chain" id="PRO_5042238978" evidence="1">
    <location>
        <begin position="21"/>
        <end position="117"/>
    </location>
</feature>
<evidence type="ECO:0000313" key="3">
    <source>
        <dbReference type="Proteomes" id="UP001195483"/>
    </source>
</evidence>
<comment type="caution">
    <text evidence="2">The sequence shown here is derived from an EMBL/GenBank/DDBJ whole genome shotgun (WGS) entry which is preliminary data.</text>
</comment>
<reference evidence="2" key="2">
    <citation type="journal article" date="2021" name="Genome Biol. Evol.">
        <title>Developing a high-quality reference genome for a parasitic bivalve with doubly uniparental inheritance (Bivalvia: Unionida).</title>
        <authorList>
            <person name="Smith C.H."/>
        </authorList>
    </citation>
    <scope>NUCLEOTIDE SEQUENCE</scope>
    <source>
        <strain evidence="2">CHS0354</strain>
        <tissue evidence="2">Mantle</tissue>
    </source>
</reference>
<gene>
    <name evidence="2" type="ORF">CHS0354_026198</name>
</gene>
<evidence type="ECO:0000313" key="2">
    <source>
        <dbReference type="EMBL" id="KAK3590669.1"/>
    </source>
</evidence>
<protein>
    <submittedName>
        <fullName evidence="2">Uncharacterized protein</fullName>
    </submittedName>
</protein>
<name>A0AAE0VUM9_9BIVA</name>
<accession>A0AAE0VUM9</accession>
<keyword evidence="1" id="KW-0732">Signal</keyword>
<dbReference type="AlphaFoldDB" id="A0AAE0VUM9"/>
<proteinExistence type="predicted"/>
<reference evidence="2" key="1">
    <citation type="journal article" date="2021" name="Genome Biol. Evol.">
        <title>A High-Quality Reference Genome for a Parasitic Bivalve with Doubly Uniparental Inheritance (Bivalvia: Unionida).</title>
        <authorList>
            <person name="Smith C.H."/>
        </authorList>
    </citation>
    <scope>NUCLEOTIDE SEQUENCE</scope>
    <source>
        <strain evidence="2">CHS0354</strain>
    </source>
</reference>
<feature type="signal peptide" evidence="1">
    <location>
        <begin position="1"/>
        <end position="20"/>
    </location>
</feature>
<reference evidence="2" key="3">
    <citation type="submission" date="2023-05" db="EMBL/GenBank/DDBJ databases">
        <authorList>
            <person name="Smith C.H."/>
        </authorList>
    </citation>
    <scope>NUCLEOTIDE SEQUENCE</scope>
    <source>
        <strain evidence="2">CHS0354</strain>
        <tissue evidence="2">Mantle</tissue>
    </source>
</reference>